<dbReference type="Proteomes" id="UP000032141">
    <property type="component" value="Chromosome C1"/>
</dbReference>
<dbReference type="EnsemblPlants" id="Bo1g142620.1">
    <property type="protein sequence ID" value="Bo1g142620.1"/>
    <property type="gene ID" value="Bo1g142620"/>
</dbReference>
<sequence length="219" mass="25060">MTKKPLRKHEFGQTNRRGATSARRCERSLPGRFFASDLAVSLRRRRSRVVPRERPGCVALNWSLWSWSDFALSLYEVAPKRIGRTSSWRRSGTPCGTPTPDRDSCMQNTLLWLLQKTRARWLDLPGGILLSITGTEALYADISYFPLLAIQLAFTLFVFPCLLLSYCGQAAYLVNNKDHYDDAFYASIRSLFLNLFALMYFGDMQGERNLKMDDGKIIL</sequence>
<reference evidence="6" key="2">
    <citation type="submission" date="2015-03" db="UniProtKB">
        <authorList>
            <consortium name="EnsemblPlants"/>
        </authorList>
    </citation>
    <scope>IDENTIFICATION</scope>
</reference>
<dbReference type="InterPro" id="IPR053951">
    <property type="entry name" value="K_trans_N"/>
</dbReference>
<dbReference type="GO" id="GO:0005886">
    <property type="term" value="C:plasma membrane"/>
    <property type="evidence" value="ECO:0007669"/>
    <property type="project" value="UniProtKB-SubCell"/>
</dbReference>
<dbReference type="AlphaFoldDB" id="A0A0D3AEM8"/>
<dbReference type="PANTHER" id="PTHR30540">
    <property type="entry name" value="OSMOTIC STRESS POTASSIUM TRANSPORTER"/>
    <property type="match status" value="1"/>
</dbReference>
<evidence type="ECO:0000256" key="4">
    <source>
        <dbReference type="SAM" id="Phobius"/>
    </source>
</evidence>
<proteinExistence type="inferred from homology"/>
<dbReference type="InterPro" id="IPR003855">
    <property type="entry name" value="K+_transporter"/>
</dbReference>
<evidence type="ECO:0000256" key="1">
    <source>
        <dbReference type="ARBA" id="ARBA00004651"/>
    </source>
</evidence>
<feature type="domain" description="K+ potassium transporter integral membrane" evidence="5">
    <location>
        <begin position="113"/>
        <end position="193"/>
    </location>
</feature>
<comment type="similarity">
    <text evidence="2">Belongs to the HAK/KUP transporter (TC 2.A.72.3) family.</text>
</comment>
<keyword evidence="7" id="KW-1185">Reference proteome</keyword>
<feature type="transmembrane region" description="Helical" evidence="4">
    <location>
        <begin position="183"/>
        <end position="202"/>
    </location>
</feature>
<keyword evidence="4" id="KW-1133">Transmembrane helix</keyword>
<evidence type="ECO:0000313" key="6">
    <source>
        <dbReference type="EnsemblPlants" id="Bo1g142620.1"/>
    </source>
</evidence>
<organism evidence="6 7">
    <name type="scientific">Brassica oleracea var. oleracea</name>
    <dbReference type="NCBI Taxonomy" id="109376"/>
    <lineage>
        <taxon>Eukaryota</taxon>
        <taxon>Viridiplantae</taxon>
        <taxon>Streptophyta</taxon>
        <taxon>Embryophyta</taxon>
        <taxon>Tracheophyta</taxon>
        <taxon>Spermatophyta</taxon>
        <taxon>Magnoliopsida</taxon>
        <taxon>eudicotyledons</taxon>
        <taxon>Gunneridae</taxon>
        <taxon>Pentapetalae</taxon>
        <taxon>rosids</taxon>
        <taxon>malvids</taxon>
        <taxon>Brassicales</taxon>
        <taxon>Brassicaceae</taxon>
        <taxon>Brassiceae</taxon>
        <taxon>Brassica</taxon>
    </lineage>
</organism>
<dbReference type="STRING" id="109376.A0A0D3AEM8"/>
<name>A0A0D3AEM8_BRAOL</name>
<evidence type="ECO:0000313" key="7">
    <source>
        <dbReference type="Proteomes" id="UP000032141"/>
    </source>
</evidence>
<dbReference type="Pfam" id="PF02705">
    <property type="entry name" value="K_trans"/>
    <property type="match status" value="1"/>
</dbReference>
<reference evidence="6 7" key="1">
    <citation type="journal article" date="2014" name="Genome Biol.">
        <title>Transcriptome and methylome profiling reveals relics of genome dominance in the mesopolyploid Brassica oleracea.</title>
        <authorList>
            <person name="Parkin I.A."/>
            <person name="Koh C."/>
            <person name="Tang H."/>
            <person name="Robinson S.J."/>
            <person name="Kagale S."/>
            <person name="Clarke W.E."/>
            <person name="Town C.D."/>
            <person name="Nixon J."/>
            <person name="Krishnakumar V."/>
            <person name="Bidwell S.L."/>
            <person name="Denoeud F."/>
            <person name="Belcram H."/>
            <person name="Links M.G."/>
            <person name="Just J."/>
            <person name="Clarke C."/>
            <person name="Bender T."/>
            <person name="Huebert T."/>
            <person name="Mason A.S."/>
            <person name="Pires J.C."/>
            <person name="Barker G."/>
            <person name="Moore J."/>
            <person name="Walley P.G."/>
            <person name="Manoli S."/>
            <person name="Batley J."/>
            <person name="Edwards D."/>
            <person name="Nelson M.N."/>
            <person name="Wang X."/>
            <person name="Paterson A.H."/>
            <person name="King G."/>
            <person name="Bancroft I."/>
            <person name="Chalhoub B."/>
            <person name="Sharpe A.G."/>
        </authorList>
    </citation>
    <scope>NUCLEOTIDE SEQUENCE</scope>
    <source>
        <strain evidence="6 7">cv. TO1000</strain>
    </source>
</reference>
<evidence type="ECO:0000256" key="2">
    <source>
        <dbReference type="ARBA" id="ARBA00008440"/>
    </source>
</evidence>
<keyword evidence="4" id="KW-0812">Transmembrane</keyword>
<comment type="subcellular location">
    <subcellularLocation>
        <location evidence="1">Cell membrane</location>
        <topology evidence="1">Multi-pass membrane protein</topology>
    </subcellularLocation>
</comment>
<evidence type="ECO:0000259" key="5">
    <source>
        <dbReference type="Pfam" id="PF02705"/>
    </source>
</evidence>
<evidence type="ECO:0000256" key="3">
    <source>
        <dbReference type="SAM" id="MobiDB-lite"/>
    </source>
</evidence>
<feature type="region of interest" description="Disordered" evidence="3">
    <location>
        <begin position="1"/>
        <end position="24"/>
    </location>
</feature>
<dbReference type="PANTHER" id="PTHR30540:SF129">
    <property type="entry name" value="POTASSIUM TRANSPORTER"/>
    <property type="match status" value="1"/>
</dbReference>
<dbReference type="HOGENOM" id="CLU_1263114_0_0_1"/>
<dbReference type="GO" id="GO:0015079">
    <property type="term" value="F:potassium ion transmembrane transporter activity"/>
    <property type="evidence" value="ECO:0007669"/>
    <property type="project" value="InterPro"/>
</dbReference>
<feature type="transmembrane region" description="Helical" evidence="4">
    <location>
        <begin position="147"/>
        <end position="171"/>
    </location>
</feature>
<keyword evidence="4" id="KW-0472">Membrane</keyword>
<protein>
    <recommendedName>
        <fullName evidence="5">K+ potassium transporter integral membrane domain-containing protein</fullName>
    </recommendedName>
</protein>
<dbReference type="Gramene" id="Bo1g142620.1">
    <property type="protein sequence ID" value="Bo1g142620.1"/>
    <property type="gene ID" value="Bo1g142620"/>
</dbReference>
<accession>A0A0D3AEM8</accession>